<evidence type="ECO:0000259" key="9">
    <source>
        <dbReference type="PROSITE" id="PS51873"/>
    </source>
</evidence>
<name>A0A0D3JUH9_EMIH1</name>
<dbReference type="Proteomes" id="UP000013827">
    <property type="component" value="Unassembled WGS sequence"/>
</dbReference>
<dbReference type="GO" id="GO:0061630">
    <property type="term" value="F:ubiquitin protein ligase activity"/>
    <property type="evidence" value="ECO:0007669"/>
    <property type="project" value="UniProtKB-EC"/>
</dbReference>
<dbReference type="PANTHER" id="PTHR11685">
    <property type="entry name" value="RBR FAMILY RING FINGER AND IBR DOMAIN-CONTAINING"/>
    <property type="match status" value="1"/>
</dbReference>
<evidence type="ECO:0000256" key="6">
    <source>
        <dbReference type="ARBA" id="ARBA00022771"/>
    </source>
</evidence>
<keyword evidence="4" id="KW-0479">Metal-binding</keyword>
<keyword evidence="6" id="KW-0863">Zinc-finger</keyword>
<dbReference type="InterPro" id="IPR044066">
    <property type="entry name" value="TRIAD_supradom"/>
</dbReference>
<evidence type="ECO:0000313" key="11">
    <source>
        <dbReference type="Proteomes" id="UP000013827"/>
    </source>
</evidence>
<evidence type="ECO:0000256" key="8">
    <source>
        <dbReference type="ARBA" id="ARBA00022833"/>
    </source>
</evidence>
<evidence type="ECO:0000256" key="2">
    <source>
        <dbReference type="ARBA" id="ARBA00012251"/>
    </source>
</evidence>
<dbReference type="SUPFAM" id="SSF57850">
    <property type="entry name" value="RING/U-box"/>
    <property type="match status" value="1"/>
</dbReference>
<dbReference type="GO" id="GO:0016567">
    <property type="term" value="P:protein ubiquitination"/>
    <property type="evidence" value="ECO:0007669"/>
    <property type="project" value="InterPro"/>
</dbReference>
<dbReference type="EC" id="2.3.2.31" evidence="2"/>
<evidence type="ECO:0000256" key="5">
    <source>
        <dbReference type="ARBA" id="ARBA00022737"/>
    </source>
</evidence>
<keyword evidence="5" id="KW-0677">Repeat</keyword>
<evidence type="ECO:0000256" key="4">
    <source>
        <dbReference type="ARBA" id="ARBA00022723"/>
    </source>
</evidence>
<protein>
    <recommendedName>
        <fullName evidence="2">RBR-type E3 ubiquitin transferase</fullName>
        <ecNumber evidence="2">2.3.2.31</ecNumber>
    </recommendedName>
</protein>
<dbReference type="AlphaFoldDB" id="A0A0D3JUH9"/>
<dbReference type="GO" id="GO:0008270">
    <property type="term" value="F:zinc ion binding"/>
    <property type="evidence" value="ECO:0007669"/>
    <property type="project" value="UniProtKB-KW"/>
</dbReference>
<dbReference type="KEGG" id="ehx:EMIHUDRAFT_205120"/>
<keyword evidence="7" id="KW-0833">Ubl conjugation pathway</keyword>
<dbReference type="PaxDb" id="2903-EOD27164"/>
<dbReference type="HOGENOM" id="CLU_781743_0_0_1"/>
<keyword evidence="11" id="KW-1185">Reference proteome</keyword>
<dbReference type="eggNOG" id="ENOG502SXVI">
    <property type="taxonomic scope" value="Eukaryota"/>
</dbReference>
<proteinExistence type="predicted"/>
<dbReference type="Pfam" id="PF01485">
    <property type="entry name" value="IBR"/>
    <property type="match status" value="1"/>
</dbReference>
<dbReference type="GeneID" id="17272710"/>
<dbReference type="InterPro" id="IPR031127">
    <property type="entry name" value="E3_UB_ligase_RBR"/>
</dbReference>
<feature type="domain" description="RING-type" evidence="9">
    <location>
        <begin position="6"/>
        <end position="287"/>
    </location>
</feature>
<evidence type="ECO:0000256" key="7">
    <source>
        <dbReference type="ARBA" id="ARBA00022786"/>
    </source>
</evidence>
<comment type="catalytic activity">
    <reaction evidence="1">
        <text>[E2 ubiquitin-conjugating enzyme]-S-ubiquitinyl-L-cysteine + [acceptor protein]-L-lysine = [E2 ubiquitin-conjugating enzyme]-L-cysteine + [acceptor protein]-N(6)-ubiquitinyl-L-lysine.</text>
        <dbReference type="EC" id="2.3.2.31"/>
    </reaction>
</comment>
<dbReference type="CDD" id="cd20335">
    <property type="entry name" value="BRcat_RBR"/>
    <property type="match status" value="1"/>
</dbReference>
<dbReference type="PROSITE" id="PS51873">
    <property type="entry name" value="TRIAD"/>
    <property type="match status" value="1"/>
</dbReference>
<reference evidence="10" key="2">
    <citation type="submission" date="2024-10" db="UniProtKB">
        <authorList>
            <consortium name="EnsemblProtists"/>
        </authorList>
    </citation>
    <scope>IDENTIFICATION</scope>
</reference>
<sequence>MAAGSSTQECASCFDTAPLSPLCASSAHGLCAECCWRCCESSLGEGLVPACPFKDQKCGAVSKRRALTALDAAQLPPSQRETFASKLDEVYLGAERARRGAVQCIGKGCEEWYVPPVPHSDRPQRLECSRRACGAVFCSACRQPFHVRSTCAEALRLSARWVRFLQDELAPFLQAAVRLDGERWSPALAAHAQAKGSLDDATRDALSRFDELRRMELWKQAHCKRCPHCRRVVEKMEGCDMLVCGSDAHGGNQQRGCGKPFVWCEGQPNSALNGCDDPVVGPRLQCVQCEVPVELCVKCVAWAGGGSRRLQLHDGRTHPRQHIFRRVRPVMSHGGASSALAPGEDLVEVIDLDEE</sequence>
<keyword evidence="8" id="KW-0862">Zinc</keyword>
<evidence type="ECO:0000313" key="10">
    <source>
        <dbReference type="EnsemblProtists" id="EOD27164"/>
    </source>
</evidence>
<evidence type="ECO:0000256" key="3">
    <source>
        <dbReference type="ARBA" id="ARBA00022679"/>
    </source>
</evidence>
<organism evidence="10 11">
    <name type="scientific">Emiliania huxleyi (strain CCMP1516)</name>
    <dbReference type="NCBI Taxonomy" id="280463"/>
    <lineage>
        <taxon>Eukaryota</taxon>
        <taxon>Haptista</taxon>
        <taxon>Haptophyta</taxon>
        <taxon>Prymnesiophyceae</taxon>
        <taxon>Isochrysidales</taxon>
        <taxon>Noelaerhabdaceae</taxon>
        <taxon>Emiliania</taxon>
    </lineage>
</organism>
<dbReference type="InterPro" id="IPR002867">
    <property type="entry name" value="IBR_dom"/>
</dbReference>
<evidence type="ECO:0000256" key="1">
    <source>
        <dbReference type="ARBA" id="ARBA00001798"/>
    </source>
</evidence>
<reference evidence="11" key="1">
    <citation type="journal article" date="2013" name="Nature">
        <title>Pan genome of the phytoplankton Emiliania underpins its global distribution.</title>
        <authorList>
            <person name="Read B.A."/>
            <person name="Kegel J."/>
            <person name="Klute M.J."/>
            <person name="Kuo A."/>
            <person name="Lefebvre S.C."/>
            <person name="Maumus F."/>
            <person name="Mayer C."/>
            <person name="Miller J."/>
            <person name="Monier A."/>
            <person name="Salamov A."/>
            <person name="Young J."/>
            <person name="Aguilar M."/>
            <person name="Claverie J.M."/>
            <person name="Frickenhaus S."/>
            <person name="Gonzalez K."/>
            <person name="Herman E.K."/>
            <person name="Lin Y.C."/>
            <person name="Napier J."/>
            <person name="Ogata H."/>
            <person name="Sarno A.F."/>
            <person name="Shmutz J."/>
            <person name="Schroeder D."/>
            <person name="de Vargas C."/>
            <person name="Verret F."/>
            <person name="von Dassow P."/>
            <person name="Valentin K."/>
            <person name="Van de Peer Y."/>
            <person name="Wheeler G."/>
            <person name="Dacks J.B."/>
            <person name="Delwiche C.F."/>
            <person name="Dyhrman S.T."/>
            <person name="Glockner G."/>
            <person name="John U."/>
            <person name="Richards T."/>
            <person name="Worden A.Z."/>
            <person name="Zhang X."/>
            <person name="Grigoriev I.V."/>
            <person name="Allen A.E."/>
            <person name="Bidle K."/>
            <person name="Borodovsky M."/>
            <person name="Bowler C."/>
            <person name="Brownlee C."/>
            <person name="Cock J.M."/>
            <person name="Elias M."/>
            <person name="Gladyshev V.N."/>
            <person name="Groth M."/>
            <person name="Guda C."/>
            <person name="Hadaegh A."/>
            <person name="Iglesias-Rodriguez M.D."/>
            <person name="Jenkins J."/>
            <person name="Jones B.M."/>
            <person name="Lawson T."/>
            <person name="Leese F."/>
            <person name="Lindquist E."/>
            <person name="Lobanov A."/>
            <person name="Lomsadze A."/>
            <person name="Malik S.B."/>
            <person name="Marsh M.E."/>
            <person name="Mackinder L."/>
            <person name="Mock T."/>
            <person name="Mueller-Roeber B."/>
            <person name="Pagarete A."/>
            <person name="Parker M."/>
            <person name="Probert I."/>
            <person name="Quesneville H."/>
            <person name="Raines C."/>
            <person name="Rensing S.A."/>
            <person name="Riano-Pachon D.M."/>
            <person name="Richier S."/>
            <person name="Rokitta S."/>
            <person name="Shiraiwa Y."/>
            <person name="Soanes D.M."/>
            <person name="van der Giezen M."/>
            <person name="Wahlund T.M."/>
            <person name="Williams B."/>
            <person name="Wilson W."/>
            <person name="Wolfe G."/>
            <person name="Wurch L.L."/>
        </authorList>
    </citation>
    <scope>NUCLEOTIDE SEQUENCE</scope>
</reference>
<dbReference type="Gene3D" id="2.20.25.20">
    <property type="match status" value="1"/>
</dbReference>
<keyword evidence="3" id="KW-0808">Transferase</keyword>
<accession>A0A0D3JUH9</accession>
<dbReference type="RefSeq" id="XP_005779593.1">
    <property type="nucleotide sequence ID" value="XM_005779536.1"/>
</dbReference>
<dbReference type="EnsemblProtists" id="EOD27164">
    <property type="protein sequence ID" value="EOD27164"/>
    <property type="gene ID" value="EMIHUDRAFT_205120"/>
</dbReference>